<dbReference type="Proteomes" id="UP000553766">
    <property type="component" value="Unassembled WGS sequence"/>
</dbReference>
<comment type="caution">
    <text evidence="1">The sequence shown here is derived from an EMBL/GenBank/DDBJ whole genome shotgun (WGS) entry which is preliminary data.</text>
</comment>
<dbReference type="EMBL" id="JACIJS010000002">
    <property type="protein sequence ID" value="MBB5514948.1"/>
    <property type="molecule type" value="Genomic_DNA"/>
</dbReference>
<organism evidence="1 2">
    <name type="scientific">Rubricella aquisinus</name>
    <dbReference type="NCBI Taxonomy" id="2028108"/>
    <lineage>
        <taxon>Bacteria</taxon>
        <taxon>Pseudomonadati</taxon>
        <taxon>Pseudomonadota</taxon>
        <taxon>Alphaproteobacteria</taxon>
        <taxon>Rhodobacterales</taxon>
        <taxon>Paracoccaceae</taxon>
        <taxon>Rubricella</taxon>
    </lineage>
</organism>
<gene>
    <name evidence="1" type="ORF">FHS89_000954</name>
</gene>
<sequence length="208" mass="23478">MTDNGVKKIESDALFHLIMIRIHLESINRSLSAQRMREGPWLLHSCRQLQLDIRFIVEEIMLLSVAANKQAGEQITKAIRKEYRAGNMAKKLSSINSNYFPIAISVVETDEVGIDGRFELREGDHLTADQAVRFWSKAGDNLHAKPEIMSETSVREWFDQAMIFLNLTKSLFEAFEVDVSGKGMWIGGHLNYGEAKGPVLFHAAASKE</sequence>
<reference evidence="1 2" key="1">
    <citation type="submission" date="2020-08" db="EMBL/GenBank/DDBJ databases">
        <title>Genomic Encyclopedia of Type Strains, Phase IV (KMG-IV): sequencing the most valuable type-strain genomes for metagenomic binning, comparative biology and taxonomic classification.</title>
        <authorList>
            <person name="Goeker M."/>
        </authorList>
    </citation>
    <scope>NUCLEOTIDE SEQUENCE [LARGE SCALE GENOMIC DNA]</scope>
    <source>
        <strain evidence="1 2">DSM 103377</strain>
    </source>
</reference>
<keyword evidence="2" id="KW-1185">Reference proteome</keyword>
<accession>A0A840WIK7</accession>
<dbReference type="AlphaFoldDB" id="A0A840WIK7"/>
<evidence type="ECO:0000313" key="1">
    <source>
        <dbReference type="EMBL" id="MBB5514948.1"/>
    </source>
</evidence>
<protein>
    <submittedName>
        <fullName evidence="1">Uncharacterized protein</fullName>
    </submittedName>
</protein>
<name>A0A840WIK7_9RHOB</name>
<evidence type="ECO:0000313" key="2">
    <source>
        <dbReference type="Proteomes" id="UP000553766"/>
    </source>
</evidence>
<dbReference type="RefSeq" id="WP_184009033.1">
    <property type="nucleotide sequence ID" value="NZ_JACIJS010000002.1"/>
</dbReference>
<proteinExistence type="predicted"/>